<dbReference type="EMBL" id="MU128979">
    <property type="protein sequence ID" value="KAF9512967.1"/>
    <property type="molecule type" value="Genomic_DNA"/>
</dbReference>
<evidence type="ECO:0000256" key="1">
    <source>
        <dbReference type="SAM" id="MobiDB-lite"/>
    </source>
</evidence>
<evidence type="ECO:0000313" key="2">
    <source>
        <dbReference type="EMBL" id="KAF9512967.1"/>
    </source>
</evidence>
<protein>
    <submittedName>
        <fullName evidence="2">Uncharacterized protein</fullName>
    </submittedName>
</protein>
<comment type="caution">
    <text evidence="2">The sequence shown here is derived from an EMBL/GenBank/DDBJ whole genome shotgun (WGS) entry which is preliminary data.</text>
</comment>
<feature type="region of interest" description="Disordered" evidence="1">
    <location>
        <begin position="1"/>
        <end position="57"/>
    </location>
</feature>
<feature type="compositionally biased region" description="Basic and acidic residues" evidence="1">
    <location>
        <begin position="1"/>
        <end position="15"/>
    </location>
</feature>
<dbReference type="AlphaFoldDB" id="A0A9P6AW11"/>
<evidence type="ECO:0000313" key="3">
    <source>
        <dbReference type="Proteomes" id="UP000886523"/>
    </source>
</evidence>
<dbReference type="Proteomes" id="UP000886523">
    <property type="component" value="Unassembled WGS sequence"/>
</dbReference>
<keyword evidence="3" id="KW-1185">Reference proteome</keyword>
<name>A0A9P6AW11_9AGAM</name>
<proteinExistence type="predicted"/>
<reference evidence="2" key="1">
    <citation type="journal article" date="2020" name="Nat. Commun.">
        <title>Large-scale genome sequencing of mycorrhizal fungi provides insights into the early evolution of symbiotic traits.</title>
        <authorList>
            <person name="Miyauchi S."/>
            <person name="Kiss E."/>
            <person name="Kuo A."/>
            <person name="Drula E."/>
            <person name="Kohler A."/>
            <person name="Sanchez-Garcia M."/>
            <person name="Morin E."/>
            <person name="Andreopoulos B."/>
            <person name="Barry K.W."/>
            <person name="Bonito G."/>
            <person name="Buee M."/>
            <person name="Carver A."/>
            <person name="Chen C."/>
            <person name="Cichocki N."/>
            <person name="Clum A."/>
            <person name="Culley D."/>
            <person name="Crous P.W."/>
            <person name="Fauchery L."/>
            <person name="Girlanda M."/>
            <person name="Hayes R.D."/>
            <person name="Keri Z."/>
            <person name="LaButti K."/>
            <person name="Lipzen A."/>
            <person name="Lombard V."/>
            <person name="Magnuson J."/>
            <person name="Maillard F."/>
            <person name="Murat C."/>
            <person name="Nolan M."/>
            <person name="Ohm R.A."/>
            <person name="Pangilinan J."/>
            <person name="Pereira M.F."/>
            <person name="Perotto S."/>
            <person name="Peter M."/>
            <person name="Pfister S."/>
            <person name="Riley R."/>
            <person name="Sitrit Y."/>
            <person name="Stielow J.B."/>
            <person name="Szollosi G."/>
            <person name="Zifcakova L."/>
            <person name="Stursova M."/>
            <person name="Spatafora J.W."/>
            <person name="Tedersoo L."/>
            <person name="Vaario L.M."/>
            <person name="Yamada A."/>
            <person name="Yan M."/>
            <person name="Wang P."/>
            <person name="Xu J."/>
            <person name="Bruns T."/>
            <person name="Baldrian P."/>
            <person name="Vilgalys R."/>
            <person name="Dunand C."/>
            <person name="Henrissat B."/>
            <person name="Grigoriev I.V."/>
            <person name="Hibbett D."/>
            <person name="Nagy L.G."/>
            <person name="Martin F.M."/>
        </authorList>
    </citation>
    <scope>NUCLEOTIDE SEQUENCE</scope>
    <source>
        <strain evidence="2">UP504</strain>
    </source>
</reference>
<gene>
    <name evidence="2" type="ORF">BS47DRAFT_1297004</name>
</gene>
<feature type="non-terminal residue" evidence="2">
    <location>
        <position position="1"/>
    </location>
</feature>
<sequence>THGSDPHTHGSDHQTHGFGPPTHGSDPPTHGSDLQTHGSDLQTHGSDPQTHGFDPQTHEFDYQTHEIMPGSYPMNTFLLMSKPFGLHPHQSVSTSVNFIANGPNPDQTLFQYYPPGPHSQHSHPLSNTPLQSHQPLCSLPQIPTLHHLIIETPLLDSPSLLSLLHLHVPLLLQPVLCAGANPTSGLS</sequence>
<organism evidence="2 3">
    <name type="scientific">Hydnum rufescens UP504</name>
    <dbReference type="NCBI Taxonomy" id="1448309"/>
    <lineage>
        <taxon>Eukaryota</taxon>
        <taxon>Fungi</taxon>
        <taxon>Dikarya</taxon>
        <taxon>Basidiomycota</taxon>
        <taxon>Agaricomycotina</taxon>
        <taxon>Agaricomycetes</taxon>
        <taxon>Cantharellales</taxon>
        <taxon>Hydnaceae</taxon>
        <taxon>Hydnum</taxon>
    </lineage>
</organism>
<accession>A0A9P6AW11</accession>
<feature type="compositionally biased region" description="Polar residues" evidence="1">
    <location>
        <begin position="32"/>
        <end position="49"/>
    </location>
</feature>